<evidence type="ECO:0000313" key="2">
    <source>
        <dbReference type="Proteomes" id="UP000201613"/>
    </source>
</evidence>
<name>A0A238LEV7_9RHOB</name>
<evidence type="ECO:0000313" key="1">
    <source>
        <dbReference type="EMBL" id="SMY08209.1"/>
    </source>
</evidence>
<protein>
    <submittedName>
        <fullName evidence="1">Uncharacterized protein</fullName>
    </submittedName>
</protein>
<reference evidence="2" key="1">
    <citation type="submission" date="2017-05" db="EMBL/GenBank/DDBJ databases">
        <authorList>
            <person name="Rodrigo-Torres L."/>
            <person name="Arahal R. D."/>
            <person name="Lucena T."/>
        </authorList>
    </citation>
    <scope>NUCLEOTIDE SEQUENCE [LARGE SCALE GENOMIC DNA]</scope>
    <source>
        <strain evidence="2">CECT 8899</strain>
    </source>
</reference>
<dbReference type="Proteomes" id="UP000201613">
    <property type="component" value="Unassembled WGS sequence"/>
</dbReference>
<accession>A0A238LEV7</accession>
<gene>
    <name evidence="1" type="ORF">LOM8899_02359</name>
</gene>
<dbReference type="AlphaFoldDB" id="A0A238LEV7"/>
<dbReference type="OrthoDB" id="9155693at2"/>
<keyword evidence="2" id="KW-1185">Reference proteome</keyword>
<dbReference type="Pfam" id="PF19662">
    <property type="entry name" value="DUF6165"/>
    <property type="match status" value="1"/>
</dbReference>
<sequence length="134" mass="14700">MSVIMVPIAPGELIDKLTILRLKAERITDLAKRKNVLIEQAALQAVADAALPRSAELAALWEDLYQINAGLWQIEDDIRACEAGSDFGPEFIRLARAVYRTNDRRAEVKKAINLLLGSAIVEEKSYVSPDGPAA</sequence>
<proteinExistence type="predicted"/>
<dbReference type="InterPro" id="IPR046163">
    <property type="entry name" value="DUF6165"/>
</dbReference>
<organism evidence="1 2">
    <name type="scientific">Flavimaricola marinus</name>
    <dbReference type="NCBI Taxonomy" id="1819565"/>
    <lineage>
        <taxon>Bacteria</taxon>
        <taxon>Pseudomonadati</taxon>
        <taxon>Pseudomonadota</taxon>
        <taxon>Alphaproteobacteria</taxon>
        <taxon>Rhodobacterales</taxon>
        <taxon>Paracoccaceae</taxon>
        <taxon>Flavimaricola</taxon>
    </lineage>
</organism>
<dbReference type="EMBL" id="FXZK01000004">
    <property type="protein sequence ID" value="SMY08209.1"/>
    <property type="molecule type" value="Genomic_DNA"/>
</dbReference>
<dbReference type="RefSeq" id="WP_093992408.1">
    <property type="nucleotide sequence ID" value="NZ_FXZK01000004.1"/>
</dbReference>